<reference evidence="2" key="1">
    <citation type="submission" date="2025-08" db="UniProtKB">
        <authorList>
            <consortium name="RefSeq"/>
        </authorList>
    </citation>
    <scope>IDENTIFICATION</scope>
    <source>
        <tissue evidence="2">Blood</tissue>
    </source>
</reference>
<gene>
    <name evidence="2" type="primary">LOC123614439</name>
</gene>
<evidence type="ECO:0000313" key="1">
    <source>
        <dbReference type="Proteomes" id="UP001732780"/>
    </source>
</evidence>
<evidence type="ECO:0000313" key="2">
    <source>
        <dbReference type="RefSeq" id="XP_074213955.1"/>
    </source>
</evidence>
<organism evidence="1 2">
    <name type="scientific">Camelus bactrianus</name>
    <name type="common">Bactrian camel</name>
    <dbReference type="NCBI Taxonomy" id="9837"/>
    <lineage>
        <taxon>Eukaryota</taxon>
        <taxon>Metazoa</taxon>
        <taxon>Chordata</taxon>
        <taxon>Craniata</taxon>
        <taxon>Vertebrata</taxon>
        <taxon>Euteleostomi</taxon>
        <taxon>Mammalia</taxon>
        <taxon>Eutheria</taxon>
        <taxon>Laurasiatheria</taxon>
        <taxon>Artiodactyla</taxon>
        <taxon>Tylopoda</taxon>
        <taxon>Camelidae</taxon>
        <taxon>Camelus</taxon>
    </lineage>
</organism>
<keyword evidence="1" id="KW-1185">Reference proteome</keyword>
<accession>A0AC58PV95</accession>
<name>A0AC58PV95_CAMBA</name>
<protein>
    <submittedName>
        <fullName evidence="2">C-type lectin domain family 2 member D11-like</fullName>
    </submittedName>
</protein>
<proteinExistence type="predicted"/>
<dbReference type="Proteomes" id="UP001732780">
    <property type="component" value="Chromosome 34"/>
</dbReference>
<sequence length="92" mass="10471">MFCASLEAGLAQFETKEELNFLRRYKGAPDHWIGLSRESPRHVWKWTDSSAYNAPFAITGIGEYAYLSDNGISSARTYTERNWICSKTILSS</sequence>
<dbReference type="RefSeq" id="XP_074213955.1">
    <property type="nucleotide sequence ID" value="XM_074357854.1"/>
</dbReference>